<keyword evidence="1" id="KW-0472">Membrane</keyword>
<evidence type="ECO:0000313" key="3">
    <source>
        <dbReference type="WBParaSite" id="HCON_00030600-00001"/>
    </source>
</evidence>
<keyword evidence="1" id="KW-1133">Transmembrane helix</keyword>
<dbReference type="WBParaSite" id="HCON_00030600-00001">
    <property type="protein sequence ID" value="HCON_00030600-00001"/>
    <property type="gene ID" value="HCON_00030600"/>
</dbReference>
<protein>
    <submittedName>
        <fullName evidence="3">Uncharacterized protein</fullName>
    </submittedName>
</protein>
<dbReference type="OMA" id="RCLVFKA"/>
<dbReference type="OrthoDB" id="5826262at2759"/>
<organism evidence="2 3">
    <name type="scientific">Haemonchus contortus</name>
    <name type="common">Barber pole worm</name>
    <dbReference type="NCBI Taxonomy" id="6289"/>
    <lineage>
        <taxon>Eukaryota</taxon>
        <taxon>Metazoa</taxon>
        <taxon>Ecdysozoa</taxon>
        <taxon>Nematoda</taxon>
        <taxon>Chromadorea</taxon>
        <taxon>Rhabditida</taxon>
        <taxon>Rhabditina</taxon>
        <taxon>Rhabditomorpha</taxon>
        <taxon>Strongyloidea</taxon>
        <taxon>Trichostrongylidae</taxon>
        <taxon>Haemonchus</taxon>
    </lineage>
</organism>
<accession>A0A7I4XYI3</accession>
<evidence type="ECO:0000313" key="2">
    <source>
        <dbReference type="Proteomes" id="UP000025227"/>
    </source>
</evidence>
<evidence type="ECO:0000256" key="1">
    <source>
        <dbReference type="SAM" id="Phobius"/>
    </source>
</evidence>
<proteinExistence type="predicted"/>
<reference evidence="3" key="1">
    <citation type="submission" date="2020-12" db="UniProtKB">
        <authorList>
            <consortium name="WormBaseParasite"/>
        </authorList>
    </citation>
    <scope>IDENTIFICATION</scope>
    <source>
        <strain evidence="3">MHco3</strain>
    </source>
</reference>
<keyword evidence="2" id="KW-1185">Reference proteome</keyword>
<dbReference type="Proteomes" id="UP000025227">
    <property type="component" value="Unplaced"/>
</dbReference>
<sequence>MISNLGTRLFQSVSDKAGDLGEKFEEEFARLSGNITAEVDAIVSEAISLSSYIKVALVILCILLILAIIRLSSFGLRCLAFKAKSWLRADENKPPPQVILLMPTEDGKYRKASNIYSDPQTRNILDRIQRDSFELFHNDYEEPVMVRKKPPRLGEMKNI</sequence>
<feature type="transmembrane region" description="Helical" evidence="1">
    <location>
        <begin position="52"/>
        <end position="72"/>
    </location>
</feature>
<keyword evidence="1" id="KW-0812">Transmembrane</keyword>
<dbReference type="AlphaFoldDB" id="A0A7I4XYI3"/>
<name>A0A7I4XYI3_HAECO</name>